<keyword evidence="3" id="KW-1185">Reference proteome</keyword>
<dbReference type="Pfam" id="PF19077">
    <property type="entry name" value="Big_13"/>
    <property type="match status" value="2"/>
</dbReference>
<dbReference type="InterPro" id="IPR044016">
    <property type="entry name" value="Big_13"/>
</dbReference>
<feature type="domain" description="Bacterial Ig-like" evidence="1">
    <location>
        <begin position="224"/>
        <end position="294"/>
    </location>
</feature>
<gene>
    <name evidence="2" type="ORF">BON30_23580</name>
</gene>
<dbReference type="PANTHER" id="PTHR34677">
    <property type="match status" value="1"/>
</dbReference>
<dbReference type="PANTHER" id="PTHR34677:SF3">
    <property type="entry name" value="BACTERIAL IG-LIKE DOMAIN-CONTAINING PROTEIN"/>
    <property type="match status" value="1"/>
</dbReference>
<evidence type="ECO:0000259" key="1">
    <source>
        <dbReference type="Pfam" id="PF19077"/>
    </source>
</evidence>
<proteinExistence type="predicted"/>
<dbReference type="InterPro" id="IPR013783">
    <property type="entry name" value="Ig-like_fold"/>
</dbReference>
<comment type="caution">
    <text evidence="2">The sequence shown here is derived from an EMBL/GenBank/DDBJ whole genome shotgun (WGS) entry which is preliminary data.</text>
</comment>
<dbReference type="AlphaFoldDB" id="A0A1L9B7B4"/>
<dbReference type="NCBIfam" id="NF033510">
    <property type="entry name" value="Ca_tandemer"/>
    <property type="match status" value="2"/>
</dbReference>
<sequence>MDSLGNIEKVPVEYSWTVDTSDPEIVIRKPAPNGMSNTRYVVVEGDSSEPGATVSLFFDGSTSAQTTVSNPDNGSWIFVAQTPLSEGAHTLKAQIVDWAKRKKETSIISFVVNTFRPETEIVSGPPSPYKSGIANFVFSAPNVPEVRKNDVEFKCQLDPDLSNPDHPWTSCESEQEYSKLKNGLHTLRVRAWLDGNEDLTPAVYEWEVLVELPAFPEILAPEKDSRVATESLTISGKSVSKGQVHVFINGVESGIALAGVDGAWTFKPSPALAPGEYTVEAQAEDELGNKSKDRSPGVSFSVYVPEDVIDIIESGGGLTCSAGGAVPSPVLLWGLLALFGVRRRRC</sequence>
<protein>
    <recommendedName>
        <fullName evidence="1">Bacterial Ig-like domain-containing protein</fullName>
    </recommendedName>
</protein>
<name>A0A1L9B7B4_9BACT</name>
<reference evidence="2 3" key="2">
    <citation type="submission" date="2016-12" db="EMBL/GenBank/DDBJ databases">
        <title>Draft Genome Sequence of Cystobacter ferrugineus Strain Cbfe23.</title>
        <authorList>
            <person name="Akbar S."/>
            <person name="Dowd S.E."/>
            <person name="Stevens D.C."/>
        </authorList>
    </citation>
    <scope>NUCLEOTIDE SEQUENCE [LARGE SCALE GENOMIC DNA]</scope>
    <source>
        <strain evidence="2 3">Cbfe23</strain>
    </source>
</reference>
<feature type="domain" description="Bacterial Ig-like" evidence="1">
    <location>
        <begin position="48"/>
        <end position="114"/>
    </location>
</feature>
<evidence type="ECO:0000313" key="2">
    <source>
        <dbReference type="EMBL" id="OJH38138.1"/>
    </source>
</evidence>
<reference evidence="3" key="1">
    <citation type="submission" date="2016-11" db="EMBL/GenBank/DDBJ databases">
        <authorList>
            <person name="Shukria A."/>
            <person name="Stevens D.C."/>
        </authorList>
    </citation>
    <scope>NUCLEOTIDE SEQUENCE [LARGE SCALE GENOMIC DNA]</scope>
    <source>
        <strain evidence="3">Cbfe23</strain>
    </source>
</reference>
<accession>A0A1L9B7B4</accession>
<organism evidence="2 3">
    <name type="scientific">Cystobacter ferrugineus</name>
    <dbReference type="NCBI Taxonomy" id="83449"/>
    <lineage>
        <taxon>Bacteria</taxon>
        <taxon>Pseudomonadati</taxon>
        <taxon>Myxococcota</taxon>
        <taxon>Myxococcia</taxon>
        <taxon>Myxococcales</taxon>
        <taxon>Cystobacterineae</taxon>
        <taxon>Archangiaceae</taxon>
        <taxon>Cystobacter</taxon>
    </lineage>
</organism>
<evidence type="ECO:0000313" key="3">
    <source>
        <dbReference type="Proteomes" id="UP000182229"/>
    </source>
</evidence>
<dbReference type="Gene3D" id="2.60.40.10">
    <property type="entry name" value="Immunoglobulins"/>
    <property type="match status" value="2"/>
</dbReference>
<dbReference type="Proteomes" id="UP000182229">
    <property type="component" value="Unassembled WGS sequence"/>
</dbReference>
<dbReference type="STRING" id="83449.BON30_23580"/>
<dbReference type="EMBL" id="MPIN01000006">
    <property type="protein sequence ID" value="OJH38138.1"/>
    <property type="molecule type" value="Genomic_DNA"/>
</dbReference>